<proteinExistence type="predicted"/>
<dbReference type="RefSeq" id="WP_082442459.1">
    <property type="nucleotide sequence ID" value="NZ_CANKXR010000009.1"/>
</dbReference>
<keyword evidence="2" id="KW-1185">Reference proteome</keyword>
<protein>
    <recommendedName>
        <fullName evidence="3">DUF1287 domain-containing protein</fullName>
    </recommendedName>
</protein>
<dbReference type="Proteomes" id="UP000049983">
    <property type="component" value="Unassembled WGS sequence"/>
</dbReference>
<dbReference type="EMBL" id="CXWC01000001">
    <property type="protein sequence ID" value="CTQ64840.1"/>
    <property type="molecule type" value="Genomic_DNA"/>
</dbReference>
<dbReference type="STRING" id="311410.LA5095_03175"/>
<evidence type="ECO:0000313" key="1">
    <source>
        <dbReference type="EMBL" id="CTQ64840.1"/>
    </source>
</evidence>
<dbReference type="InterPro" id="IPR009706">
    <property type="entry name" value="DUF1287"/>
</dbReference>
<accession>A0A0M7AI56</accession>
<gene>
    <name evidence="1" type="ORF">LA5096_00542</name>
</gene>
<dbReference type="InterPro" id="IPR006311">
    <property type="entry name" value="TAT_signal"/>
</dbReference>
<dbReference type="PROSITE" id="PS51318">
    <property type="entry name" value="TAT"/>
    <property type="match status" value="1"/>
</dbReference>
<name>A0A0M7AI56_9HYPH</name>
<dbReference type="OrthoDB" id="114026at2"/>
<evidence type="ECO:0000313" key="2">
    <source>
        <dbReference type="Proteomes" id="UP000049983"/>
    </source>
</evidence>
<dbReference type="AlphaFoldDB" id="A0A0M7AI56"/>
<evidence type="ECO:0008006" key="3">
    <source>
        <dbReference type="Google" id="ProtNLM"/>
    </source>
</evidence>
<reference evidence="2" key="1">
    <citation type="submission" date="2015-07" db="EMBL/GenBank/DDBJ databases">
        <authorList>
            <person name="Rodrigo-Torres Lidia"/>
            <person name="Arahal R.David."/>
        </authorList>
    </citation>
    <scope>NUCLEOTIDE SEQUENCE [LARGE SCALE GENOMIC DNA]</scope>
    <source>
        <strain evidence="2">CECT 5096</strain>
    </source>
</reference>
<organism evidence="1 2">
    <name type="scientific">Roseibium album</name>
    <dbReference type="NCBI Taxonomy" id="311410"/>
    <lineage>
        <taxon>Bacteria</taxon>
        <taxon>Pseudomonadati</taxon>
        <taxon>Pseudomonadota</taxon>
        <taxon>Alphaproteobacteria</taxon>
        <taxon>Hyphomicrobiales</taxon>
        <taxon>Stappiaceae</taxon>
        <taxon>Roseibium</taxon>
    </lineage>
</organism>
<sequence>MKRREFLIGAGIAAGSGLTAAAMIPGKLEAGLQLAQNAIESHDEPLVRITFQRDLEQAEPWAEKLITAAEDQIGVTLIYDPAYVGLGFPNGDLPRERGVCTDVIVRAYRDAFGFDLQKEVNRDMKSHFRAYPKIWGLRRPDRNIDHRRVPNLQTFFKRQDAALPVSNRASDYLPGDVVSQMLPGNLPHIAIVSHYRSQDGNRPLVIHNIGAGTRLEDRLLEFPITGRYRFKPGVSS</sequence>
<dbReference type="GeneID" id="97667995"/>
<dbReference type="Pfam" id="PF06940">
    <property type="entry name" value="DUF1287"/>
    <property type="match status" value="1"/>
</dbReference>